<dbReference type="AlphaFoldDB" id="A0A552FX76"/>
<gene>
    <name evidence="1" type="ORF">EWV57_07680</name>
</gene>
<protein>
    <submittedName>
        <fullName evidence="1">Uncharacterized protein</fullName>
    </submittedName>
</protein>
<dbReference type="EMBL" id="SFBE01000128">
    <property type="protein sequence ID" value="TRU51320.1"/>
    <property type="molecule type" value="Genomic_DNA"/>
</dbReference>
<accession>A0A552FX76</accession>
<evidence type="ECO:0000313" key="1">
    <source>
        <dbReference type="EMBL" id="TRU51320.1"/>
    </source>
</evidence>
<dbReference type="Proteomes" id="UP000316958">
    <property type="component" value="Unassembled WGS sequence"/>
</dbReference>
<name>A0A552FX76_MICAE</name>
<proteinExistence type="predicted"/>
<organism evidence="1 2">
    <name type="scientific">Microcystis aeruginosa Ma_QC_Ch_20071001_S25D</name>
    <dbReference type="NCBI Taxonomy" id="2486250"/>
    <lineage>
        <taxon>Bacteria</taxon>
        <taxon>Bacillati</taxon>
        <taxon>Cyanobacteriota</taxon>
        <taxon>Cyanophyceae</taxon>
        <taxon>Oscillatoriophycideae</taxon>
        <taxon>Chroococcales</taxon>
        <taxon>Microcystaceae</taxon>
        <taxon>Microcystis</taxon>
    </lineage>
</organism>
<reference evidence="1 2" key="1">
    <citation type="submission" date="2019-01" db="EMBL/GenBank/DDBJ databases">
        <title>Coherence of Microcystis species and biogeography revealed through population genomics.</title>
        <authorList>
            <person name="Perez-Carrascal O.M."/>
            <person name="Terrat Y."/>
            <person name="Giani A."/>
            <person name="Fortin N."/>
            <person name="Tromas N."/>
            <person name="Shapiro B.J."/>
        </authorList>
    </citation>
    <scope>NUCLEOTIDE SEQUENCE [LARGE SCALE GENOMIC DNA]</scope>
    <source>
        <strain evidence="1">Ma_QC_Ch_20071001_S25D</strain>
    </source>
</reference>
<comment type="caution">
    <text evidence="1">The sequence shown here is derived from an EMBL/GenBank/DDBJ whole genome shotgun (WGS) entry which is preliminary data.</text>
</comment>
<evidence type="ECO:0000313" key="2">
    <source>
        <dbReference type="Proteomes" id="UP000316958"/>
    </source>
</evidence>
<sequence length="330" mass="38101">MEYISSALRLEFREFCKDALALRQIDDIFQMAGIQRGQPERVLSGERHSRVEEYYASIDWTDLIDTQKFLKVIGLVLSQSYISDGQKDFLRNKCIKEGLVVEGQQVQLPQITSPDATDDLFMHQFPGGLPFGLAKPEFAITAKEGKQSLKFELKSGIGIIWRDVYPNFDFPTFQAACGINSETNLALKKALFAMNQTECEKTFFQSYAKYFRMADNHIPILIPQAWIQWHSSSKKVLQASGSSLAKEPYRVDFVAFWNNHRYAILIDDISHYAIKHGNQWIADEKTYSKRLEEDRTLQVEGWKIFRVSNWEVRQNKVGEIVTDLQKFIGF</sequence>